<dbReference type="AlphaFoldDB" id="A0A3P1T451"/>
<name>A0A3P1T451_9ACTN</name>
<accession>A0A3P1T451</accession>
<sequence length="79" mass="8662">MGAPEDPHLVLKEHDTDGRIALRAPEERTTKALWAAQERPVPWSAAVHGGCSANQPPPLENSTNIALNGHCLSAETWRW</sequence>
<gene>
    <name evidence="1" type="ORF">EII34_10715</name>
</gene>
<dbReference type="RefSeq" id="WP_124845152.1">
    <property type="nucleotide sequence ID" value="NZ_RQZG01000012.1"/>
</dbReference>
<dbReference type="Proteomes" id="UP000280819">
    <property type="component" value="Unassembled WGS sequence"/>
</dbReference>
<evidence type="ECO:0000313" key="1">
    <source>
        <dbReference type="EMBL" id="RRD04297.1"/>
    </source>
</evidence>
<protein>
    <submittedName>
        <fullName evidence="1">Uncharacterized protein</fullName>
    </submittedName>
</protein>
<proteinExistence type="predicted"/>
<reference evidence="1 2" key="1">
    <citation type="submission" date="2018-11" db="EMBL/GenBank/DDBJ databases">
        <title>Genomes From Bacteria Associated with the Canine Oral Cavity: a Test Case for Automated Genome-Based Taxonomic Assignment.</title>
        <authorList>
            <person name="Coil D.A."/>
            <person name="Jospin G."/>
            <person name="Darling A.E."/>
            <person name="Wallis C."/>
            <person name="Davis I.J."/>
            <person name="Harris S."/>
            <person name="Eisen J.A."/>
            <person name="Holcombe L.J."/>
            <person name="O'Flynn C."/>
        </authorList>
    </citation>
    <scope>NUCLEOTIDE SEQUENCE [LARGE SCALE GENOMIC DNA]</scope>
    <source>
        <strain evidence="1 2">OH887_COT-365</strain>
    </source>
</reference>
<comment type="caution">
    <text evidence="1">The sequence shown here is derived from an EMBL/GenBank/DDBJ whole genome shotgun (WGS) entry which is preliminary data.</text>
</comment>
<dbReference type="EMBL" id="RQZG01000012">
    <property type="protein sequence ID" value="RRD04297.1"/>
    <property type="molecule type" value="Genomic_DNA"/>
</dbReference>
<organism evidence="1 2">
    <name type="scientific">Arachnia propionica</name>
    <dbReference type="NCBI Taxonomy" id="1750"/>
    <lineage>
        <taxon>Bacteria</taxon>
        <taxon>Bacillati</taxon>
        <taxon>Actinomycetota</taxon>
        <taxon>Actinomycetes</taxon>
        <taxon>Propionibacteriales</taxon>
        <taxon>Propionibacteriaceae</taxon>
        <taxon>Arachnia</taxon>
    </lineage>
</organism>
<evidence type="ECO:0000313" key="2">
    <source>
        <dbReference type="Proteomes" id="UP000280819"/>
    </source>
</evidence>